<dbReference type="GO" id="GO:0005886">
    <property type="term" value="C:plasma membrane"/>
    <property type="evidence" value="ECO:0007669"/>
    <property type="project" value="UniProtKB-SubCell"/>
</dbReference>
<dbReference type="eggNOG" id="COG1008">
    <property type="taxonomic scope" value="Bacteria"/>
</dbReference>
<evidence type="ECO:0000256" key="8">
    <source>
        <dbReference type="RuleBase" id="RU000320"/>
    </source>
</evidence>
<evidence type="ECO:0000256" key="3">
    <source>
        <dbReference type="ARBA" id="ARBA00022692"/>
    </source>
</evidence>
<evidence type="ECO:0000259" key="11">
    <source>
        <dbReference type="Pfam" id="PF01059"/>
    </source>
</evidence>
<dbReference type="STRING" id="1042163.BRLA_c044190"/>
<feature type="transmembrane region" description="Helical" evidence="9">
    <location>
        <begin position="477"/>
        <end position="496"/>
    </location>
</feature>
<accession>A0A075RBT0</accession>
<evidence type="ECO:0000259" key="10">
    <source>
        <dbReference type="Pfam" id="PF00361"/>
    </source>
</evidence>
<keyword evidence="13" id="KW-1185">Reference proteome</keyword>
<dbReference type="AlphaFoldDB" id="A0A075RBT0"/>
<reference evidence="12 13" key="1">
    <citation type="journal article" date="2011" name="J. Bacteriol.">
        <title>Genome sequence of Brevibacillus laterosporus LMG 15441, a pathogen of invertebrates.</title>
        <authorList>
            <person name="Djukic M."/>
            <person name="Poehlein A."/>
            <person name="Thurmer A."/>
            <person name="Daniel R."/>
        </authorList>
    </citation>
    <scope>NUCLEOTIDE SEQUENCE [LARGE SCALE GENOMIC DNA]</scope>
    <source>
        <strain evidence="12 13">LMG 15441</strain>
    </source>
</reference>
<evidence type="ECO:0000313" key="13">
    <source>
        <dbReference type="Proteomes" id="UP000005850"/>
    </source>
</evidence>
<dbReference type="PANTHER" id="PTHR43507">
    <property type="entry name" value="NADH-UBIQUINONE OXIDOREDUCTASE CHAIN 4"/>
    <property type="match status" value="1"/>
</dbReference>
<evidence type="ECO:0000256" key="1">
    <source>
        <dbReference type="ARBA" id="ARBA00004651"/>
    </source>
</evidence>
<feature type="transmembrane region" description="Helical" evidence="9">
    <location>
        <begin position="434"/>
        <end position="457"/>
    </location>
</feature>
<dbReference type="NCBIfam" id="TIGR01972">
    <property type="entry name" value="NDH_I_M"/>
    <property type="match status" value="1"/>
</dbReference>
<dbReference type="GO" id="GO:0008137">
    <property type="term" value="F:NADH dehydrogenase (ubiquinone) activity"/>
    <property type="evidence" value="ECO:0007669"/>
    <property type="project" value="InterPro"/>
</dbReference>
<dbReference type="PANTHER" id="PTHR43507:SF1">
    <property type="entry name" value="NADH-UBIQUINONE OXIDOREDUCTASE CHAIN 4"/>
    <property type="match status" value="1"/>
</dbReference>
<feature type="transmembrane region" description="Helical" evidence="9">
    <location>
        <begin position="268"/>
        <end position="286"/>
    </location>
</feature>
<dbReference type="Pfam" id="PF01059">
    <property type="entry name" value="Oxidored_q5_N"/>
    <property type="match status" value="1"/>
</dbReference>
<dbReference type="HOGENOM" id="CLU_007100_4_2_9"/>
<keyword evidence="6" id="KW-0520">NAD</keyword>
<keyword evidence="4" id="KW-1278">Translocase</keyword>
<feature type="transmembrane region" description="Helical" evidence="9">
    <location>
        <begin position="397"/>
        <end position="428"/>
    </location>
</feature>
<feature type="transmembrane region" description="Helical" evidence="9">
    <location>
        <begin position="180"/>
        <end position="203"/>
    </location>
</feature>
<comment type="similarity">
    <text evidence="2">Belongs to the complex I subunit 4 family.</text>
</comment>
<comment type="subcellular location">
    <subcellularLocation>
        <location evidence="1">Cell membrane</location>
        <topology evidence="1">Multi-pass membrane protein</topology>
    </subcellularLocation>
    <subcellularLocation>
        <location evidence="8">Membrane</location>
        <topology evidence="8">Multi-pass membrane protein</topology>
    </subcellularLocation>
</comment>
<dbReference type="GO" id="GO:0015990">
    <property type="term" value="P:electron transport coupled proton transport"/>
    <property type="evidence" value="ECO:0007669"/>
    <property type="project" value="TreeGrafter"/>
</dbReference>
<feature type="transmembrane region" description="Helical" evidence="9">
    <location>
        <begin position="125"/>
        <end position="142"/>
    </location>
</feature>
<keyword evidence="7 9" id="KW-0472">Membrane</keyword>
<feature type="transmembrane region" description="Helical" evidence="9">
    <location>
        <begin position="235"/>
        <end position="256"/>
    </location>
</feature>
<sequence length="517" mass="56612">MLNSYLLSLLTFSPILALLILLFVPKQQVSIVKQIGVLGTLVPLILAFMMFGAFDYQQRGNQFEEHATWIQIPASITADQELYNLHIDYEMGVDGISMPLILMTAIIGTLAAVASWGVKKRAKEYFVFFHLLLIGMFGVFAAQNLLLFFLFFEITLVAMYFLIGIWGYTDREKAANRFLLYNGVGSALMLVGFITLFFVSAIVTQEPTMSIPVLTEALTSPNNAFIEHVPETFRWGLFLVLFIAFGIKLPIFPFHTWMLRVHVQAPPAIVMIHSGILLKMGAYGLLRMGIGFFPETVQYFATGMAILGLVNILYGAALAFVQKDLKMVLAYSSISHMGIILLGFASMNQFGFQGALFQVISHGFISALMFFLVGIIWDRTGTSQLDQLGGLAKSMPFVSGVFLAAGMASLGLPGMSGFISEFFAFLGLFASQPVLAAIGSLGIIFTAVYVLRAVLAITYGPTNEKHLDLADAQPMEVIPIVVLLGFIILIGVYPAMLSNPLQETLKTIVIHVTGIGG</sequence>
<dbReference type="InterPro" id="IPR000260">
    <property type="entry name" value="NADH4_N"/>
</dbReference>
<dbReference type="Proteomes" id="UP000005850">
    <property type="component" value="Chromosome"/>
</dbReference>
<protein>
    <submittedName>
        <fullName evidence="12">NAD(P)H-quinone oxidoreductase chain 4 1</fullName>
        <ecNumber evidence="12">1.6.5.-</ecNumber>
    </submittedName>
</protein>
<evidence type="ECO:0000256" key="6">
    <source>
        <dbReference type="ARBA" id="ARBA00023027"/>
    </source>
</evidence>
<name>A0A075RBT0_BRELA</name>
<dbReference type="GO" id="GO:0048039">
    <property type="term" value="F:ubiquinone binding"/>
    <property type="evidence" value="ECO:0007669"/>
    <property type="project" value="TreeGrafter"/>
</dbReference>
<evidence type="ECO:0000313" key="12">
    <source>
        <dbReference type="EMBL" id="AIG28683.1"/>
    </source>
</evidence>
<feature type="domain" description="NADH:quinone oxidoreductase/Mrp antiporter transmembrane" evidence="10">
    <location>
        <begin position="142"/>
        <end position="445"/>
    </location>
</feature>
<dbReference type="GO" id="GO:0003954">
    <property type="term" value="F:NADH dehydrogenase activity"/>
    <property type="evidence" value="ECO:0007669"/>
    <property type="project" value="TreeGrafter"/>
</dbReference>
<gene>
    <name evidence="12" type="ORF">BRLA_c044190</name>
</gene>
<evidence type="ECO:0000256" key="9">
    <source>
        <dbReference type="SAM" id="Phobius"/>
    </source>
</evidence>
<evidence type="ECO:0000256" key="2">
    <source>
        <dbReference type="ARBA" id="ARBA00009025"/>
    </source>
</evidence>
<proteinExistence type="inferred from homology"/>
<feature type="transmembrane region" description="Helical" evidence="9">
    <location>
        <begin position="6"/>
        <end position="24"/>
    </location>
</feature>
<dbReference type="EC" id="1.6.5.-" evidence="12"/>
<evidence type="ECO:0000256" key="4">
    <source>
        <dbReference type="ARBA" id="ARBA00022967"/>
    </source>
</evidence>
<dbReference type="InterPro" id="IPR003918">
    <property type="entry name" value="NADH_UbQ_OxRdtase"/>
</dbReference>
<keyword evidence="5 9" id="KW-1133">Transmembrane helix</keyword>
<feature type="transmembrane region" description="Helical" evidence="9">
    <location>
        <begin position="36"/>
        <end position="54"/>
    </location>
</feature>
<feature type="transmembrane region" description="Helical" evidence="9">
    <location>
        <begin position="96"/>
        <end position="118"/>
    </location>
</feature>
<dbReference type="KEGG" id="blr:BRLA_c044190"/>
<feature type="transmembrane region" description="Helical" evidence="9">
    <location>
        <begin position="298"/>
        <end position="321"/>
    </location>
</feature>
<dbReference type="RefSeq" id="WP_003334266.1">
    <property type="nucleotide sequence ID" value="NZ_CP007806.1"/>
</dbReference>
<keyword evidence="12" id="KW-0560">Oxidoreductase</keyword>
<keyword evidence="3 8" id="KW-0812">Transmembrane</keyword>
<evidence type="ECO:0000256" key="5">
    <source>
        <dbReference type="ARBA" id="ARBA00022989"/>
    </source>
</evidence>
<feature type="transmembrane region" description="Helical" evidence="9">
    <location>
        <begin position="328"/>
        <end position="347"/>
    </location>
</feature>
<dbReference type="EMBL" id="CP007806">
    <property type="protein sequence ID" value="AIG28683.1"/>
    <property type="molecule type" value="Genomic_DNA"/>
</dbReference>
<dbReference type="InterPro" id="IPR010227">
    <property type="entry name" value="NADH_Q_OxRdtase_chainM/4"/>
</dbReference>
<evidence type="ECO:0000256" key="7">
    <source>
        <dbReference type="ARBA" id="ARBA00023136"/>
    </source>
</evidence>
<feature type="transmembrane region" description="Helical" evidence="9">
    <location>
        <begin position="148"/>
        <end position="168"/>
    </location>
</feature>
<dbReference type="PRINTS" id="PR01437">
    <property type="entry name" value="NUOXDRDTASE4"/>
</dbReference>
<feature type="transmembrane region" description="Helical" evidence="9">
    <location>
        <begin position="359"/>
        <end position="377"/>
    </location>
</feature>
<feature type="domain" description="NADH:ubiquinone oxidoreductase chain 4 N-terminal" evidence="11">
    <location>
        <begin position="79"/>
        <end position="134"/>
    </location>
</feature>
<organism evidence="12 13">
    <name type="scientific">Brevibacillus laterosporus LMG 15441</name>
    <dbReference type="NCBI Taxonomy" id="1042163"/>
    <lineage>
        <taxon>Bacteria</taxon>
        <taxon>Bacillati</taxon>
        <taxon>Bacillota</taxon>
        <taxon>Bacilli</taxon>
        <taxon>Bacillales</taxon>
        <taxon>Paenibacillaceae</taxon>
        <taxon>Brevibacillus</taxon>
    </lineage>
</organism>
<dbReference type="InterPro" id="IPR001750">
    <property type="entry name" value="ND/Mrp_TM"/>
</dbReference>
<dbReference type="GO" id="GO:0042773">
    <property type="term" value="P:ATP synthesis coupled electron transport"/>
    <property type="evidence" value="ECO:0007669"/>
    <property type="project" value="InterPro"/>
</dbReference>
<dbReference type="Pfam" id="PF00361">
    <property type="entry name" value="Proton_antipo_M"/>
    <property type="match status" value="1"/>
</dbReference>